<feature type="site" description="Positions MEP for the nucleophilic attack" evidence="4">
    <location>
        <position position="167"/>
    </location>
</feature>
<comment type="similarity">
    <text evidence="4">Belongs to the IspD/TarI cytidylyltransferase family. IspD subfamily.</text>
</comment>
<dbReference type="PANTHER" id="PTHR32125:SF4">
    <property type="entry name" value="2-C-METHYL-D-ERYTHRITOL 4-PHOSPHATE CYTIDYLYLTRANSFERASE, CHLOROPLASTIC"/>
    <property type="match status" value="1"/>
</dbReference>
<reference evidence="5" key="1">
    <citation type="journal article" date="2021" name="PeerJ">
        <title>Extensive microbial diversity within the chicken gut microbiome revealed by metagenomics and culture.</title>
        <authorList>
            <person name="Gilroy R."/>
            <person name="Ravi A."/>
            <person name="Getino M."/>
            <person name="Pursley I."/>
            <person name="Horton D.L."/>
            <person name="Alikhan N.F."/>
            <person name="Baker D."/>
            <person name="Gharbi K."/>
            <person name="Hall N."/>
            <person name="Watson M."/>
            <person name="Adriaenssens E.M."/>
            <person name="Foster-Nyarko E."/>
            <person name="Jarju S."/>
            <person name="Secka A."/>
            <person name="Antonio M."/>
            <person name="Oren A."/>
            <person name="Chaudhuri R.R."/>
            <person name="La Ragione R."/>
            <person name="Hildebrand F."/>
            <person name="Pallen M.J."/>
        </authorList>
    </citation>
    <scope>NUCLEOTIDE SEQUENCE</scope>
    <source>
        <strain evidence="5">CHK179-5677</strain>
    </source>
</reference>
<dbReference type="InterPro" id="IPR034683">
    <property type="entry name" value="IspD/TarI"/>
</dbReference>
<evidence type="ECO:0000256" key="2">
    <source>
        <dbReference type="ARBA" id="ARBA00022695"/>
    </source>
</evidence>
<dbReference type="FunFam" id="3.90.550.10:FF:000003">
    <property type="entry name" value="2-C-methyl-D-erythritol 4-phosphate cytidylyltransferase"/>
    <property type="match status" value="1"/>
</dbReference>
<gene>
    <name evidence="4 5" type="primary">ispD</name>
    <name evidence="5" type="ORF">K8V01_05205</name>
</gene>
<comment type="function">
    <text evidence="4">Catalyzes the formation of 4-diphosphocytidyl-2-C-methyl-D-erythritol from CTP and 2-C-methyl-D-erythritol 4-phosphate (MEP).</text>
</comment>
<comment type="pathway">
    <text evidence="4">Isoprenoid biosynthesis; isopentenyl diphosphate biosynthesis via DXP pathway; isopentenyl diphosphate from 1-deoxy-D-xylulose 5-phosphate: step 2/6.</text>
</comment>
<dbReference type="InterPro" id="IPR001228">
    <property type="entry name" value="IspD"/>
</dbReference>
<feature type="site" description="Transition state stabilizer" evidence="4">
    <location>
        <position position="36"/>
    </location>
</feature>
<comment type="caution">
    <text evidence="5">The sequence shown here is derived from an EMBL/GenBank/DDBJ whole genome shotgun (WGS) entry which is preliminary data.</text>
</comment>
<evidence type="ECO:0000313" key="6">
    <source>
        <dbReference type="Proteomes" id="UP000760668"/>
    </source>
</evidence>
<sequence length="242" mass="25759">MGLIKRLRRKREPQGPRCAAVVPAAGSSRRMGGQDKILLPLDDIPVLMHTLRALSASERIQEIVVVTREDLIVPVGQLCRDCALDKVTKVLVGGATRADSVLIGVEEVSGRAELIAVHDGARPLVTVEVIDAAIRKAAECGAAAPAVPVKDTVKRALDGVVVETPDRTQLFAVQTPQVFDSDLLLGALRRAGEDGAAITDDCGAVERIGMKVCLTEGSYENIKITTPADMLMAEAILHSRDT</sequence>
<dbReference type="RefSeq" id="WP_295368112.1">
    <property type="nucleotide sequence ID" value="NZ_DYUC01000048.1"/>
</dbReference>
<feature type="site" description="Positions MEP for the nucleophilic attack" evidence="4">
    <location>
        <position position="223"/>
    </location>
</feature>
<evidence type="ECO:0000256" key="1">
    <source>
        <dbReference type="ARBA" id="ARBA00022679"/>
    </source>
</evidence>
<reference evidence="5" key="2">
    <citation type="submission" date="2021-09" db="EMBL/GenBank/DDBJ databases">
        <authorList>
            <person name="Gilroy R."/>
        </authorList>
    </citation>
    <scope>NUCLEOTIDE SEQUENCE</scope>
    <source>
        <strain evidence="5">CHK179-5677</strain>
    </source>
</reference>
<dbReference type="HAMAP" id="MF_00108">
    <property type="entry name" value="IspD"/>
    <property type="match status" value="1"/>
</dbReference>
<dbReference type="SUPFAM" id="SSF53448">
    <property type="entry name" value="Nucleotide-diphospho-sugar transferases"/>
    <property type="match status" value="1"/>
</dbReference>
<dbReference type="GO" id="GO:0050518">
    <property type="term" value="F:2-C-methyl-D-erythritol 4-phosphate cytidylyltransferase activity"/>
    <property type="evidence" value="ECO:0007669"/>
    <property type="project" value="UniProtKB-UniRule"/>
</dbReference>
<accession>A0A921SSN5</accession>
<evidence type="ECO:0000313" key="5">
    <source>
        <dbReference type="EMBL" id="HJG86407.1"/>
    </source>
</evidence>
<organism evidence="5 6">
    <name type="scientific">Pseudoflavonifractor capillosus</name>
    <dbReference type="NCBI Taxonomy" id="106588"/>
    <lineage>
        <taxon>Bacteria</taxon>
        <taxon>Bacillati</taxon>
        <taxon>Bacillota</taxon>
        <taxon>Clostridia</taxon>
        <taxon>Eubacteriales</taxon>
        <taxon>Oscillospiraceae</taxon>
        <taxon>Pseudoflavonifractor</taxon>
    </lineage>
</organism>
<comment type="catalytic activity">
    <reaction evidence="4">
        <text>2-C-methyl-D-erythritol 4-phosphate + CTP + H(+) = 4-CDP-2-C-methyl-D-erythritol + diphosphate</text>
        <dbReference type="Rhea" id="RHEA:13429"/>
        <dbReference type="ChEBI" id="CHEBI:15378"/>
        <dbReference type="ChEBI" id="CHEBI:33019"/>
        <dbReference type="ChEBI" id="CHEBI:37563"/>
        <dbReference type="ChEBI" id="CHEBI:57823"/>
        <dbReference type="ChEBI" id="CHEBI:58262"/>
        <dbReference type="EC" id="2.7.7.60"/>
    </reaction>
</comment>
<dbReference type="Proteomes" id="UP000760668">
    <property type="component" value="Unassembled WGS sequence"/>
</dbReference>
<keyword evidence="3 4" id="KW-0414">Isoprene biosynthesis</keyword>
<dbReference type="InterPro" id="IPR029044">
    <property type="entry name" value="Nucleotide-diphossugar_trans"/>
</dbReference>
<dbReference type="InterPro" id="IPR050088">
    <property type="entry name" value="IspD/TarI_cytidylyltransf_bact"/>
</dbReference>
<dbReference type="CDD" id="cd02516">
    <property type="entry name" value="CDP-ME_synthetase"/>
    <property type="match status" value="1"/>
</dbReference>
<dbReference type="EC" id="2.7.7.60" evidence="4"/>
<dbReference type="PANTHER" id="PTHR32125">
    <property type="entry name" value="2-C-METHYL-D-ERYTHRITOL 4-PHOSPHATE CYTIDYLYLTRANSFERASE, CHLOROPLASTIC"/>
    <property type="match status" value="1"/>
</dbReference>
<dbReference type="Gene3D" id="3.90.550.10">
    <property type="entry name" value="Spore Coat Polysaccharide Biosynthesis Protein SpsA, Chain A"/>
    <property type="match status" value="1"/>
</dbReference>
<evidence type="ECO:0000256" key="4">
    <source>
        <dbReference type="HAMAP-Rule" id="MF_00108"/>
    </source>
</evidence>
<keyword evidence="2 4" id="KW-0548">Nucleotidyltransferase</keyword>
<dbReference type="EMBL" id="DYUC01000048">
    <property type="protein sequence ID" value="HJG86407.1"/>
    <property type="molecule type" value="Genomic_DNA"/>
</dbReference>
<dbReference type="Pfam" id="PF01128">
    <property type="entry name" value="IspD"/>
    <property type="match status" value="1"/>
</dbReference>
<feature type="site" description="Transition state stabilizer" evidence="4">
    <location>
        <position position="30"/>
    </location>
</feature>
<dbReference type="GO" id="GO:0019288">
    <property type="term" value="P:isopentenyl diphosphate biosynthetic process, methylerythritol 4-phosphate pathway"/>
    <property type="evidence" value="ECO:0007669"/>
    <property type="project" value="UniProtKB-UniRule"/>
</dbReference>
<dbReference type="NCBIfam" id="TIGR00453">
    <property type="entry name" value="ispD"/>
    <property type="match status" value="1"/>
</dbReference>
<proteinExistence type="inferred from homology"/>
<protein>
    <recommendedName>
        <fullName evidence="4">2-C-methyl-D-erythritol 4-phosphate cytidylyltransferase</fullName>
        <ecNumber evidence="4">2.7.7.60</ecNumber>
    </recommendedName>
    <alternativeName>
        <fullName evidence="4">4-diphosphocytidyl-2C-methyl-D-erythritol synthase</fullName>
    </alternativeName>
    <alternativeName>
        <fullName evidence="4">MEP cytidylyltransferase</fullName>
        <shortName evidence="4">MCT</shortName>
    </alternativeName>
</protein>
<name>A0A921SSN5_9FIRM</name>
<dbReference type="AlphaFoldDB" id="A0A921SSN5"/>
<keyword evidence="1 4" id="KW-0808">Transferase</keyword>
<evidence type="ECO:0000256" key="3">
    <source>
        <dbReference type="ARBA" id="ARBA00023229"/>
    </source>
</evidence>